<comment type="caution">
    <text evidence="1">The sequence shown here is derived from an EMBL/GenBank/DDBJ whole genome shotgun (WGS) entry which is preliminary data.</text>
</comment>
<evidence type="ECO:0000313" key="1">
    <source>
        <dbReference type="EMBL" id="NMW86827.1"/>
    </source>
</evidence>
<protein>
    <submittedName>
        <fullName evidence="1">Uncharacterized protein</fullName>
    </submittedName>
</protein>
<dbReference type="AlphaFoldDB" id="A0A7Y0UGQ0"/>
<dbReference type="RefSeq" id="WP_004010493.1">
    <property type="nucleotide sequence ID" value="NZ_JABCUF010000001.1"/>
</dbReference>
<accession>A0A7Y0UGQ0</accession>
<dbReference type="EMBL" id="JABCUI010000001">
    <property type="protein sequence ID" value="NMW86827.1"/>
    <property type="molecule type" value="Genomic_DNA"/>
</dbReference>
<evidence type="ECO:0000313" key="2">
    <source>
        <dbReference type="Proteomes" id="UP000553981"/>
    </source>
</evidence>
<dbReference type="Proteomes" id="UP000553981">
    <property type="component" value="Unassembled WGS sequence"/>
</dbReference>
<sequence length="67" mass="6813">MQTGSAKLLCVGAYYAGVDGVDTTPGWVPYNGKRVVVAATAGDVGWPSDTSLPVGEPRGGGEIIFAE</sequence>
<proteinExistence type="predicted"/>
<organism evidence="1 2">
    <name type="scientific">Mobiluncus curtisii</name>
    <dbReference type="NCBI Taxonomy" id="2051"/>
    <lineage>
        <taxon>Bacteria</taxon>
        <taxon>Bacillati</taxon>
        <taxon>Actinomycetota</taxon>
        <taxon>Actinomycetes</taxon>
        <taxon>Actinomycetales</taxon>
        <taxon>Actinomycetaceae</taxon>
        <taxon>Mobiluncus</taxon>
    </lineage>
</organism>
<gene>
    <name evidence="1" type="ORF">HHJ67_03535</name>
</gene>
<reference evidence="1 2" key="1">
    <citation type="submission" date="2020-04" db="EMBL/GenBank/DDBJ databases">
        <title>Antimicrobial susceptibility and clonality of vaginal-derived multi-drug resistant Mobiluncus isolates in China.</title>
        <authorList>
            <person name="Zhang X."/>
        </authorList>
    </citation>
    <scope>NUCLEOTIDE SEQUENCE [LARGE SCALE GENOMIC DNA]</scope>
    <source>
        <strain evidence="1 2">19</strain>
    </source>
</reference>
<name>A0A7Y0UGQ0_9ACTO</name>